<dbReference type="Gene3D" id="3.40.50.1240">
    <property type="entry name" value="Phosphoglycerate mutase-like"/>
    <property type="match status" value="1"/>
</dbReference>
<dbReference type="InterPro" id="IPR029033">
    <property type="entry name" value="His_PPase_superfam"/>
</dbReference>
<evidence type="ECO:0000313" key="3">
    <source>
        <dbReference type="Proteomes" id="UP000695007"/>
    </source>
</evidence>
<keyword evidence="3" id="KW-1185">Reference proteome</keyword>
<gene>
    <name evidence="4" type="primary">LOC105362844</name>
</gene>
<comment type="similarity">
    <text evidence="2">Belongs to the histidine acid phosphatase family.</text>
</comment>
<dbReference type="Proteomes" id="UP000695007">
    <property type="component" value="Unplaced"/>
</dbReference>
<dbReference type="Pfam" id="PF00328">
    <property type="entry name" value="His_Phos_2"/>
    <property type="match status" value="1"/>
</dbReference>
<name>A0AAJ6YIF7_9HYME</name>
<dbReference type="CDD" id="cd07061">
    <property type="entry name" value="HP_HAP_like"/>
    <property type="match status" value="1"/>
</dbReference>
<dbReference type="PANTHER" id="PTHR11567">
    <property type="entry name" value="ACID PHOSPHATASE-RELATED"/>
    <property type="match status" value="1"/>
</dbReference>
<dbReference type="InterPro" id="IPR033379">
    <property type="entry name" value="Acid_Pase_AS"/>
</dbReference>
<accession>A0AAJ6YIF7</accession>
<dbReference type="SUPFAM" id="SSF53254">
    <property type="entry name" value="Phosphoglycerate mutase-like"/>
    <property type="match status" value="1"/>
</dbReference>
<comment type="catalytic activity">
    <reaction evidence="1">
        <text>a phosphate monoester + H2O = an alcohol + phosphate</text>
        <dbReference type="Rhea" id="RHEA:15017"/>
        <dbReference type="ChEBI" id="CHEBI:15377"/>
        <dbReference type="ChEBI" id="CHEBI:30879"/>
        <dbReference type="ChEBI" id="CHEBI:43474"/>
        <dbReference type="ChEBI" id="CHEBI:67140"/>
        <dbReference type="EC" id="3.1.3.2"/>
    </reaction>
</comment>
<evidence type="ECO:0000256" key="1">
    <source>
        <dbReference type="ARBA" id="ARBA00000032"/>
    </source>
</evidence>
<dbReference type="PROSITE" id="PS00616">
    <property type="entry name" value="HIS_ACID_PHOSPHAT_1"/>
    <property type="match status" value="1"/>
</dbReference>
<dbReference type="RefSeq" id="XP_011498654.1">
    <property type="nucleotide sequence ID" value="XM_011500352.1"/>
</dbReference>
<dbReference type="AlphaFoldDB" id="A0AAJ6YIF7"/>
<organism evidence="3 4">
    <name type="scientific">Ceratosolen solmsi marchali</name>
    <dbReference type="NCBI Taxonomy" id="326594"/>
    <lineage>
        <taxon>Eukaryota</taxon>
        <taxon>Metazoa</taxon>
        <taxon>Ecdysozoa</taxon>
        <taxon>Arthropoda</taxon>
        <taxon>Hexapoda</taxon>
        <taxon>Insecta</taxon>
        <taxon>Pterygota</taxon>
        <taxon>Neoptera</taxon>
        <taxon>Endopterygota</taxon>
        <taxon>Hymenoptera</taxon>
        <taxon>Apocrita</taxon>
        <taxon>Proctotrupomorpha</taxon>
        <taxon>Chalcidoidea</taxon>
        <taxon>Agaonidae</taxon>
        <taxon>Agaoninae</taxon>
        <taxon>Ceratosolen</taxon>
    </lineage>
</organism>
<dbReference type="InterPro" id="IPR000560">
    <property type="entry name" value="His_Pase_clade-2"/>
</dbReference>
<sequence length="383" mass="44149">MKSSSVFIRGFQPGKRKICGTVIVLALIIGSVLLAHTAFGDKANENSLNKVFFVFRHGDRNPTETYNNDPYKNYLWPNGWGALTKKGMRQMFGLGQLIRKEFGWITKNTYNSVNTIVNSSYSDRCIMSAQALLAGLYLEKDSFVKDLHWRPIPVHYLPKIMDTMLVVGKPCPRLTSELNNAYLNESRRSDATYKLYYNRLSEITGQTISTVTDVEFLYNTLEIEEMNGLVLPPMIKEYFTLEMREIASRSYTLFTSNKMQQRLRGGPLLKHILETMKYGNANEKMFLYCTHDVHIVNVLRTMGFTNELFKLDFGVTLIFELLQTHKSQSQQVRISMLNNTETTVPYLLKIPGCEYPCLLDKLFDIWQDVLPVNWDLECQQQSS</sequence>
<protein>
    <submittedName>
        <fullName evidence="4">Lysosomal acid phosphatase-like</fullName>
    </submittedName>
</protein>
<dbReference type="PANTHER" id="PTHR11567:SF19">
    <property type="entry name" value="GH19849P"/>
    <property type="match status" value="1"/>
</dbReference>
<dbReference type="InterPro" id="IPR050645">
    <property type="entry name" value="Histidine_acid_phosphatase"/>
</dbReference>
<reference evidence="4" key="1">
    <citation type="submission" date="2025-08" db="UniProtKB">
        <authorList>
            <consortium name="RefSeq"/>
        </authorList>
    </citation>
    <scope>IDENTIFICATION</scope>
</reference>
<dbReference type="KEGG" id="csol:105362844"/>
<proteinExistence type="inferred from homology"/>
<dbReference type="GO" id="GO:0003993">
    <property type="term" value="F:acid phosphatase activity"/>
    <property type="evidence" value="ECO:0007669"/>
    <property type="project" value="UniProtKB-EC"/>
</dbReference>
<evidence type="ECO:0000313" key="4">
    <source>
        <dbReference type="RefSeq" id="XP_011498654.1"/>
    </source>
</evidence>
<dbReference type="GeneID" id="105362844"/>
<evidence type="ECO:0000256" key="2">
    <source>
        <dbReference type="ARBA" id="ARBA00005375"/>
    </source>
</evidence>